<dbReference type="GO" id="GO:0016020">
    <property type="term" value="C:membrane"/>
    <property type="evidence" value="ECO:0007669"/>
    <property type="project" value="TreeGrafter"/>
</dbReference>
<gene>
    <name evidence="3" type="ORF">EHQ30_03000</name>
</gene>
<dbReference type="Gene3D" id="3.40.50.1820">
    <property type="entry name" value="alpha/beta hydrolase"/>
    <property type="match status" value="1"/>
</dbReference>
<dbReference type="RefSeq" id="WP_100792146.1">
    <property type="nucleotide sequence ID" value="NZ_NPDQ01000010.1"/>
</dbReference>
<dbReference type="InterPro" id="IPR050266">
    <property type="entry name" value="AB_hydrolase_sf"/>
</dbReference>
<dbReference type="Proteomes" id="UP000297891">
    <property type="component" value="Unassembled WGS sequence"/>
</dbReference>
<dbReference type="InterPro" id="IPR000073">
    <property type="entry name" value="AB_hydrolase_1"/>
</dbReference>
<keyword evidence="4" id="KW-1185">Reference proteome</keyword>
<proteinExistence type="predicted"/>
<dbReference type="PANTHER" id="PTHR43798">
    <property type="entry name" value="MONOACYLGLYCEROL LIPASE"/>
    <property type="match status" value="1"/>
</dbReference>
<dbReference type="AlphaFoldDB" id="A0A2M9XXT9"/>
<sequence>MPRVFLSLQESKYPIKFSICMAKSCSLFHNLRQLSAVFLITVSLLLVSCSGRPKYEPKANLSYANFEVYFQEKLAESKRKNHRPGNEERYISFGKKTPLAFLYIHGYGASRAEGEEVMEKLAKKFKANTYLLRLPGHGTNKEDQRDQNFNNYLDASREALYMMQSQGDRVVVFGSSMGGLLATWLASEYPEEVDGLVLANPFYAPVDSSLNLFNYPGGLSFIHLLKGKVRASAHNNNPKVLPERNSYWYPEQYFAALAGVNDLRNYAAVPEVFRKVTSPALLLYYYKSDKEQDPTASVPKMLEGYTYFGLDKSPSPLNRKVAVENGMHVLMSKWVITDKAFIEAQTEKWLTELSKSK</sequence>
<keyword evidence="1 3" id="KW-0378">Hydrolase</keyword>
<comment type="caution">
    <text evidence="3">The sequence shown here is derived from an EMBL/GenBank/DDBJ whole genome shotgun (WGS) entry which is preliminary data.</text>
</comment>
<evidence type="ECO:0000259" key="2">
    <source>
        <dbReference type="Pfam" id="PF00561"/>
    </source>
</evidence>
<organism evidence="3 4">
    <name type="scientific">Leptospira brenneri</name>
    <dbReference type="NCBI Taxonomy" id="2023182"/>
    <lineage>
        <taxon>Bacteria</taxon>
        <taxon>Pseudomonadati</taxon>
        <taxon>Spirochaetota</taxon>
        <taxon>Spirochaetia</taxon>
        <taxon>Leptospirales</taxon>
        <taxon>Leptospiraceae</taxon>
        <taxon>Leptospira</taxon>
    </lineage>
</organism>
<dbReference type="GO" id="GO:0016787">
    <property type="term" value="F:hydrolase activity"/>
    <property type="evidence" value="ECO:0007669"/>
    <property type="project" value="UniProtKB-KW"/>
</dbReference>
<evidence type="ECO:0000256" key="1">
    <source>
        <dbReference type="ARBA" id="ARBA00022801"/>
    </source>
</evidence>
<dbReference type="SUPFAM" id="SSF53474">
    <property type="entry name" value="alpha/beta-Hydrolases"/>
    <property type="match status" value="1"/>
</dbReference>
<dbReference type="EMBL" id="RQFP01000001">
    <property type="protein sequence ID" value="TGK95619.1"/>
    <property type="molecule type" value="Genomic_DNA"/>
</dbReference>
<feature type="domain" description="AB hydrolase-1" evidence="2">
    <location>
        <begin position="101"/>
        <end position="226"/>
    </location>
</feature>
<reference evidence="3" key="1">
    <citation type="journal article" date="2019" name="PLoS Negl. Trop. Dis.">
        <title>Revisiting the worldwide diversity of Leptospira species in the environment.</title>
        <authorList>
            <person name="Vincent A.T."/>
            <person name="Schiettekatte O."/>
            <person name="Bourhy P."/>
            <person name="Veyrier F.J."/>
            <person name="Picardeau M."/>
        </authorList>
    </citation>
    <scope>NUCLEOTIDE SEQUENCE [LARGE SCALE GENOMIC DNA]</scope>
    <source>
        <strain evidence="3">201800277</strain>
    </source>
</reference>
<dbReference type="PANTHER" id="PTHR43798:SF31">
    <property type="entry name" value="AB HYDROLASE SUPERFAMILY PROTEIN YCLE"/>
    <property type="match status" value="1"/>
</dbReference>
<evidence type="ECO:0000313" key="3">
    <source>
        <dbReference type="EMBL" id="TGK95619.1"/>
    </source>
</evidence>
<evidence type="ECO:0000313" key="4">
    <source>
        <dbReference type="Proteomes" id="UP000297891"/>
    </source>
</evidence>
<dbReference type="Pfam" id="PF00561">
    <property type="entry name" value="Abhydrolase_1"/>
    <property type="match status" value="1"/>
</dbReference>
<protein>
    <submittedName>
        <fullName evidence="3">Alpha/beta hydrolase</fullName>
    </submittedName>
</protein>
<name>A0A2M9XXT9_9LEPT</name>
<dbReference type="InterPro" id="IPR029058">
    <property type="entry name" value="AB_hydrolase_fold"/>
</dbReference>
<dbReference type="OrthoDB" id="9786110at2"/>
<accession>A0A2M9XXT9</accession>